<evidence type="ECO:0000313" key="4">
    <source>
        <dbReference type="Proteomes" id="UP001378592"/>
    </source>
</evidence>
<comment type="caution">
    <text evidence="3">The sequence shown here is derived from an EMBL/GenBank/DDBJ whole genome shotgun (WGS) entry which is preliminary data.</text>
</comment>
<reference evidence="3 4" key="1">
    <citation type="submission" date="2024-03" db="EMBL/GenBank/DDBJ databases">
        <title>The genome assembly and annotation of the cricket Gryllus longicercus Weissman &amp; Gray.</title>
        <authorList>
            <person name="Szrajer S."/>
            <person name="Gray D."/>
            <person name="Ylla G."/>
        </authorList>
    </citation>
    <scope>NUCLEOTIDE SEQUENCE [LARGE SCALE GENOMIC DNA]</scope>
    <source>
        <strain evidence="3">DAG 2021-001</strain>
        <tissue evidence="3">Whole body minus gut</tissue>
    </source>
</reference>
<feature type="compositionally biased region" description="Low complexity" evidence="1">
    <location>
        <begin position="268"/>
        <end position="289"/>
    </location>
</feature>
<feature type="signal peptide" evidence="2">
    <location>
        <begin position="1"/>
        <end position="22"/>
    </location>
</feature>
<evidence type="ECO:0008006" key="5">
    <source>
        <dbReference type="Google" id="ProtNLM"/>
    </source>
</evidence>
<keyword evidence="4" id="KW-1185">Reference proteome</keyword>
<feature type="chain" id="PRO_5042956774" description="Accessory gland protein" evidence="2">
    <location>
        <begin position="23"/>
        <end position="509"/>
    </location>
</feature>
<feature type="region of interest" description="Disordered" evidence="1">
    <location>
        <begin position="219"/>
        <end position="325"/>
    </location>
</feature>
<accession>A0AAN9ZBJ2</accession>
<dbReference type="AlphaFoldDB" id="A0AAN9ZBJ2"/>
<evidence type="ECO:0000256" key="2">
    <source>
        <dbReference type="SAM" id="SignalP"/>
    </source>
</evidence>
<name>A0AAN9ZBJ2_9ORTH</name>
<keyword evidence="2" id="KW-0732">Signal</keyword>
<feature type="compositionally biased region" description="Pro residues" evidence="1">
    <location>
        <begin position="23"/>
        <end position="46"/>
    </location>
</feature>
<proteinExistence type="predicted"/>
<sequence length="509" mass="51660">MSAMLLCLLCLSLAAPPALAAAAPPPPLPPPPPPPPPGPPAVPVLAPPGACESLGPCELFAELQEHSRRIAGFSYNVKKADAALTTLARQQAAAADRAQRLADTIRQLETGLEAAANGEGGNSTDGAGGGGGGGGGTGLLMVAAPVAATAAPDWEKAASREMARLGDRLSRLREQVNTSFVPTLRENGEELGVLRGRVASLHVQVADLEAAVRGETVGRRVSAAGGDDDGPSQSPRGTSAAPPTSTPTAPPATPDSSSSESQEVEIQTETAVGVAEAATEAVAEGTTVGWEGMADLEEGGERGGGNVTEEATSTTASIAAPSSTTDAEEEVFGSTAVTEAPTALVVQTDGEGSGSLNGNGNGNGNGESVDLLGIELETVRGAFETLHAQVTELQTRCVTRGDELEALVTSLEERLAKLEVSRLPSSETASQSAVENSTEATLIGNESSSSPAPDLQFPVEPITLQMSPTQLFTFGSEHHQDELPTVETTNVSDSTTQASEPATSETGVQ</sequence>
<feature type="region of interest" description="Disordered" evidence="1">
    <location>
        <begin position="422"/>
        <end position="509"/>
    </location>
</feature>
<dbReference type="EMBL" id="JAZDUA010000050">
    <property type="protein sequence ID" value="KAK7870856.1"/>
    <property type="molecule type" value="Genomic_DNA"/>
</dbReference>
<evidence type="ECO:0000256" key="1">
    <source>
        <dbReference type="SAM" id="MobiDB-lite"/>
    </source>
</evidence>
<feature type="compositionally biased region" description="Polar residues" evidence="1">
    <location>
        <begin position="464"/>
        <end position="473"/>
    </location>
</feature>
<feature type="compositionally biased region" description="Polar residues" evidence="1">
    <location>
        <begin position="423"/>
        <end position="451"/>
    </location>
</feature>
<gene>
    <name evidence="3" type="ORF">R5R35_011243</name>
</gene>
<organism evidence="3 4">
    <name type="scientific">Gryllus longicercus</name>
    <dbReference type="NCBI Taxonomy" id="2509291"/>
    <lineage>
        <taxon>Eukaryota</taxon>
        <taxon>Metazoa</taxon>
        <taxon>Ecdysozoa</taxon>
        <taxon>Arthropoda</taxon>
        <taxon>Hexapoda</taxon>
        <taxon>Insecta</taxon>
        <taxon>Pterygota</taxon>
        <taxon>Neoptera</taxon>
        <taxon>Polyneoptera</taxon>
        <taxon>Orthoptera</taxon>
        <taxon>Ensifera</taxon>
        <taxon>Gryllidea</taxon>
        <taxon>Grylloidea</taxon>
        <taxon>Gryllidae</taxon>
        <taxon>Gryllinae</taxon>
        <taxon>Gryllus</taxon>
    </lineage>
</organism>
<protein>
    <recommendedName>
        <fullName evidence="5">Accessory gland protein</fullName>
    </recommendedName>
</protein>
<feature type="compositionally biased region" description="Pro residues" evidence="1">
    <location>
        <begin position="244"/>
        <end position="253"/>
    </location>
</feature>
<evidence type="ECO:0000313" key="3">
    <source>
        <dbReference type="EMBL" id="KAK7870856.1"/>
    </source>
</evidence>
<dbReference type="Proteomes" id="UP001378592">
    <property type="component" value="Unassembled WGS sequence"/>
</dbReference>
<feature type="compositionally biased region" description="Polar residues" evidence="1">
    <location>
        <begin position="486"/>
        <end position="509"/>
    </location>
</feature>
<feature type="region of interest" description="Disordered" evidence="1">
    <location>
        <begin position="20"/>
        <end position="47"/>
    </location>
</feature>
<feature type="compositionally biased region" description="Low complexity" evidence="1">
    <location>
        <begin position="311"/>
        <end position="325"/>
    </location>
</feature>